<dbReference type="Proteomes" id="UP001303115">
    <property type="component" value="Unassembled WGS sequence"/>
</dbReference>
<comment type="caution">
    <text evidence="2">The sequence shown here is derived from an EMBL/GenBank/DDBJ whole genome shotgun (WGS) entry which is preliminary data.</text>
</comment>
<feature type="region of interest" description="Disordered" evidence="1">
    <location>
        <begin position="164"/>
        <end position="211"/>
    </location>
</feature>
<evidence type="ECO:0000313" key="3">
    <source>
        <dbReference type="Proteomes" id="UP001303115"/>
    </source>
</evidence>
<sequence length="304" mass="34134">MSTTAPASGYSWSLRHVPQTDRVKLISPTLHTAEHEHAWRRNLNSVWRFINFHWDPKNKRGPYNLSVNMSCRTNLRLDMPAGSGLRELKRLPQAVDYFGPTLKAHLPIDHLGEKTAVRNPASGKTAAIEACKSEQAVAALMNPNGTRYLGFNFSTSNPTTIAMFTLTGRSGGSGSGGDRRKENKDNKKSGKGKSKDSSSNKSKESQTARTRRLENAYDEALRNYTATEEWIDYLLGLHDADTRGEGRPGYLHDTEQQLQDAYGLLADGTQYGHHYCTVQVPDLDRPRQQTNPTRDHCMIQFNTW</sequence>
<gene>
    <name evidence="2" type="ORF">C8A01DRAFT_40803</name>
</gene>
<name>A0AAN6SLG0_9PEZI</name>
<dbReference type="AlphaFoldDB" id="A0AAN6SLG0"/>
<organism evidence="2 3">
    <name type="scientific">Parachaetomium inaequale</name>
    <dbReference type="NCBI Taxonomy" id="2588326"/>
    <lineage>
        <taxon>Eukaryota</taxon>
        <taxon>Fungi</taxon>
        <taxon>Dikarya</taxon>
        <taxon>Ascomycota</taxon>
        <taxon>Pezizomycotina</taxon>
        <taxon>Sordariomycetes</taxon>
        <taxon>Sordariomycetidae</taxon>
        <taxon>Sordariales</taxon>
        <taxon>Chaetomiaceae</taxon>
        <taxon>Parachaetomium</taxon>
    </lineage>
</organism>
<proteinExistence type="predicted"/>
<reference evidence="3" key="1">
    <citation type="journal article" date="2023" name="Mol. Phylogenet. Evol.">
        <title>Genome-scale phylogeny and comparative genomics of the fungal order Sordariales.</title>
        <authorList>
            <person name="Hensen N."/>
            <person name="Bonometti L."/>
            <person name="Westerberg I."/>
            <person name="Brannstrom I.O."/>
            <person name="Guillou S."/>
            <person name="Cros-Aarteil S."/>
            <person name="Calhoun S."/>
            <person name="Haridas S."/>
            <person name="Kuo A."/>
            <person name="Mondo S."/>
            <person name="Pangilinan J."/>
            <person name="Riley R."/>
            <person name="LaButti K."/>
            <person name="Andreopoulos B."/>
            <person name="Lipzen A."/>
            <person name="Chen C."/>
            <person name="Yan M."/>
            <person name="Daum C."/>
            <person name="Ng V."/>
            <person name="Clum A."/>
            <person name="Steindorff A."/>
            <person name="Ohm R.A."/>
            <person name="Martin F."/>
            <person name="Silar P."/>
            <person name="Natvig D.O."/>
            <person name="Lalanne C."/>
            <person name="Gautier V."/>
            <person name="Ament-Velasquez S.L."/>
            <person name="Kruys A."/>
            <person name="Hutchinson M.I."/>
            <person name="Powell A.J."/>
            <person name="Barry K."/>
            <person name="Miller A.N."/>
            <person name="Grigoriev I.V."/>
            <person name="Debuchy R."/>
            <person name="Gladieux P."/>
            <person name="Hiltunen Thoren M."/>
            <person name="Johannesson H."/>
        </authorList>
    </citation>
    <scope>NUCLEOTIDE SEQUENCE [LARGE SCALE GENOMIC DNA]</scope>
    <source>
        <strain evidence="3">CBS 284.82</strain>
    </source>
</reference>
<keyword evidence="3" id="KW-1185">Reference proteome</keyword>
<evidence type="ECO:0000256" key="1">
    <source>
        <dbReference type="SAM" id="MobiDB-lite"/>
    </source>
</evidence>
<accession>A0AAN6SLG0</accession>
<evidence type="ECO:0000313" key="2">
    <source>
        <dbReference type="EMBL" id="KAK4032741.1"/>
    </source>
</evidence>
<protein>
    <submittedName>
        <fullName evidence="2">Uncharacterized protein</fullName>
    </submittedName>
</protein>
<feature type="compositionally biased region" description="Basic and acidic residues" evidence="1">
    <location>
        <begin position="177"/>
        <end position="211"/>
    </location>
</feature>
<dbReference type="EMBL" id="MU854579">
    <property type="protein sequence ID" value="KAK4032741.1"/>
    <property type="molecule type" value="Genomic_DNA"/>
</dbReference>